<name>A0A1X6ZG07_9RHOB</name>
<dbReference type="AlphaFoldDB" id="A0A1X6ZG07"/>
<accession>A0A1X6ZG07</accession>
<sequence length="169" mass="17958">MPPRQFDARLRSYLMGFLRLLTLAALLAFSLKGAAMADTSAPMGTDHALMLDFSVAPESGPLSYFLVPDGVATFCAVSAGQDPAARAEADPQGAAFYARLTPAPVGEAHLRLAAFDAKGDLLLELEVEEKREDGIWTMLSGVEAVCAAPEKVSARFSIFEGKLVALIEP</sequence>
<reference evidence="1 2" key="1">
    <citation type="submission" date="2017-03" db="EMBL/GenBank/DDBJ databases">
        <authorList>
            <person name="Afonso C.L."/>
            <person name="Miller P.J."/>
            <person name="Scott M.A."/>
            <person name="Spackman E."/>
            <person name="Goraichik I."/>
            <person name="Dimitrov K.M."/>
            <person name="Suarez D.L."/>
            <person name="Swayne D.E."/>
        </authorList>
    </citation>
    <scope>NUCLEOTIDE SEQUENCE [LARGE SCALE GENOMIC DNA]</scope>
    <source>
        <strain evidence="1 2">CECT 7751</strain>
    </source>
</reference>
<organism evidence="1 2">
    <name type="scientific">Pseudooceanicola marinus</name>
    <dbReference type="NCBI Taxonomy" id="396013"/>
    <lineage>
        <taxon>Bacteria</taxon>
        <taxon>Pseudomonadati</taxon>
        <taxon>Pseudomonadota</taxon>
        <taxon>Alphaproteobacteria</taxon>
        <taxon>Rhodobacterales</taxon>
        <taxon>Paracoccaceae</taxon>
        <taxon>Pseudooceanicola</taxon>
    </lineage>
</organism>
<protein>
    <submittedName>
        <fullName evidence="1">Uncharacterized protein</fullName>
    </submittedName>
</protein>
<evidence type="ECO:0000313" key="1">
    <source>
        <dbReference type="EMBL" id="SLN50681.1"/>
    </source>
</evidence>
<proteinExistence type="predicted"/>
<dbReference type="EMBL" id="FWFN01000004">
    <property type="protein sequence ID" value="SLN50681.1"/>
    <property type="molecule type" value="Genomic_DNA"/>
</dbReference>
<gene>
    <name evidence="1" type="ORF">PSM7751_02481</name>
</gene>
<evidence type="ECO:0000313" key="2">
    <source>
        <dbReference type="Proteomes" id="UP000193963"/>
    </source>
</evidence>
<keyword evidence="2" id="KW-1185">Reference proteome</keyword>
<dbReference type="Proteomes" id="UP000193963">
    <property type="component" value="Unassembled WGS sequence"/>
</dbReference>
<dbReference type="RefSeq" id="WP_085888512.1">
    <property type="nucleotide sequence ID" value="NZ_FWFN01000004.1"/>
</dbReference>